<gene>
    <name evidence="2" type="ORF">DAPPUDRAFT_316048</name>
</gene>
<evidence type="ECO:0000313" key="2">
    <source>
        <dbReference type="EMBL" id="EFX82964.1"/>
    </source>
</evidence>
<keyword evidence="3" id="KW-1185">Reference proteome</keyword>
<reference evidence="2 3" key="1">
    <citation type="journal article" date="2011" name="Science">
        <title>The ecoresponsive genome of Daphnia pulex.</title>
        <authorList>
            <person name="Colbourne J.K."/>
            <person name="Pfrender M.E."/>
            <person name="Gilbert D."/>
            <person name="Thomas W.K."/>
            <person name="Tucker A."/>
            <person name="Oakley T.H."/>
            <person name="Tokishita S."/>
            <person name="Aerts A."/>
            <person name="Arnold G.J."/>
            <person name="Basu M.K."/>
            <person name="Bauer D.J."/>
            <person name="Caceres C.E."/>
            <person name="Carmel L."/>
            <person name="Casola C."/>
            <person name="Choi J.H."/>
            <person name="Detter J.C."/>
            <person name="Dong Q."/>
            <person name="Dusheyko S."/>
            <person name="Eads B.D."/>
            <person name="Frohlich T."/>
            <person name="Geiler-Samerotte K.A."/>
            <person name="Gerlach D."/>
            <person name="Hatcher P."/>
            <person name="Jogdeo S."/>
            <person name="Krijgsveld J."/>
            <person name="Kriventseva E.V."/>
            <person name="Kultz D."/>
            <person name="Laforsch C."/>
            <person name="Lindquist E."/>
            <person name="Lopez J."/>
            <person name="Manak J.R."/>
            <person name="Muller J."/>
            <person name="Pangilinan J."/>
            <person name="Patwardhan R.P."/>
            <person name="Pitluck S."/>
            <person name="Pritham E.J."/>
            <person name="Rechtsteiner A."/>
            <person name="Rho M."/>
            <person name="Rogozin I.B."/>
            <person name="Sakarya O."/>
            <person name="Salamov A."/>
            <person name="Schaack S."/>
            <person name="Shapiro H."/>
            <person name="Shiga Y."/>
            <person name="Skalitzky C."/>
            <person name="Smith Z."/>
            <person name="Souvorov A."/>
            <person name="Sung W."/>
            <person name="Tang Z."/>
            <person name="Tsuchiya D."/>
            <person name="Tu H."/>
            <person name="Vos H."/>
            <person name="Wang M."/>
            <person name="Wolf Y.I."/>
            <person name="Yamagata H."/>
            <person name="Yamada T."/>
            <person name="Ye Y."/>
            <person name="Shaw J.R."/>
            <person name="Andrews J."/>
            <person name="Crease T.J."/>
            <person name="Tang H."/>
            <person name="Lucas S.M."/>
            <person name="Robertson H.M."/>
            <person name="Bork P."/>
            <person name="Koonin E.V."/>
            <person name="Zdobnov E.M."/>
            <person name="Grigoriev I.V."/>
            <person name="Lynch M."/>
            <person name="Boore J.L."/>
        </authorList>
    </citation>
    <scope>NUCLEOTIDE SEQUENCE [LARGE SCALE GENOMIC DNA]</scope>
</reference>
<dbReference type="EMBL" id="GL732538">
    <property type="protein sequence ID" value="EFX82964.1"/>
    <property type="molecule type" value="Genomic_DNA"/>
</dbReference>
<accession>E9GBJ4</accession>
<keyword evidence="1" id="KW-0812">Transmembrane</keyword>
<protein>
    <recommendedName>
        <fullName evidence="4">Transmembrane protein</fullName>
    </recommendedName>
</protein>
<evidence type="ECO:0000313" key="3">
    <source>
        <dbReference type="Proteomes" id="UP000000305"/>
    </source>
</evidence>
<proteinExistence type="predicted"/>
<organism evidence="2 3">
    <name type="scientific">Daphnia pulex</name>
    <name type="common">Water flea</name>
    <dbReference type="NCBI Taxonomy" id="6669"/>
    <lineage>
        <taxon>Eukaryota</taxon>
        <taxon>Metazoa</taxon>
        <taxon>Ecdysozoa</taxon>
        <taxon>Arthropoda</taxon>
        <taxon>Crustacea</taxon>
        <taxon>Branchiopoda</taxon>
        <taxon>Diplostraca</taxon>
        <taxon>Cladocera</taxon>
        <taxon>Anomopoda</taxon>
        <taxon>Daphniidae</taxon>
        <taxon>Daphnia</taxon>
    </lineage>
</organism>
<dbReference type="HOGENOM" id="CLU_2887989_0_0_1"/>
<keyword evidence="1" id="KW-1133">Transmembrane helix</keyword>
<dbReference type="Proteomes" id="UP000000305">
    <property type="component" value="Unassembled WGS sequence"/>
</dbReference>
<sequence length="63" mass="7250">MAEAKEARVNIRLSFMEDESTVLISHLLVQIAILYVLIVYFWVCIDAENSGFIMIWCPCLVEV</sequence>
<name>E9GBJ4_DAPPU</name>
<keyword evidence="1" id="KW-0472">Membrane</keyword>
<feature type="transmembrane region" description="Helical" evidence="1">
    <location>
        <begin position="21"/>
        <end position="43"/>
    </location>
</feature>
<dbReference type="InParanoid" id="E9GBJ4"/>
<evidence type="ECO:0008006" key="4">
    <source>
        <dbReference type="Google" id="ProtNLM"/>
    </source>
</evidence>
<dbReference type="AlphaFoldDB" id="E9GBJ4"/>
<dbReference type="KEGG" id="dpx:DAPPUDRAFT_316048"/>
<evidence type="ECO:0000256" key="1">
    <source>
        <dbReference type="SAM" id="Phobius"/>
    </source>
</evidence>